<evidence type="ECO:0000313" key="4">
    <source>
        <dbReference type="Proteomes" id="UP000244336"/>
    </source>
</evidence>
<dbReference type="OrthoDB" id="687002at2759"/>
<dbReference type="AlphaFoldDB" id="A0A2T7DQF5"/>
<accession>A0A2T7DQF5</accession>
<dbReference type="Proteomes" id="UP000244336">
    <property type="component" value="Chromosome 5"/>
</dbReference>
<feature type="domain" description="Factor of DNA methylation 1-5/IDN2" evidence="2">
    <location>
        <begin position="71"/>
        <end position="120"/>
    </location>
</feature>
<evidence type="ECO:0000259" key="2">
    <source>
        <dbReference type="Pfam" id="PF03469"/>
    </source>
</evidence>
<sequence length="207" mass="23975">MKHQGLESKEKIDVLSQELKDMYGEMEALELLNMTLLITERKSNDQLQDPRKELINGFSELDVGRGNIGIKRVGELDFEAFRIACRKRSSEGDTEITSAVLCSKWQEEIKNPSWHPFKVKAGSAWTPRTPRRRLKNTGIWHYKSAYRLQLIFFISSVICNLGKENTTRYLPSRLERRETSVRTGATSKGITQPTLQGSFRNHRRQYQ</sequence>
<dbReference type="PANTHER" id="PTHR21596:SF3">
    <property type="entry name" value="FACTOR OF DNA METHYLATION 1-RELATED"/>
    <property type="match status" value="1"/>
</dbReference>
<feature type="region of interest" description="Disordered" evidence="1">
    <location>
        <begin position="175"/>
        <end position="207"/>
    </location>
</feature>
<keyword evidence="4" id="KW-1185">Reference proteome</keyword>
<evidence type="ECO:0000256" key="1">
    <source>
        <dbReference type="SAM" id="MobiDB-lite"/>
    </source>
</evidence>
<dbReference type="InterPro" id="IPR005379">
    <property type="entry name" value="FDM1-5/IDN2_XH"/>
</dbReference>
<proteinExistence type="predicted"/>
<protein>
    <recommendedName>
        <fullName evidence="2">Factor of DNA methylation 1-5/IDN2 domain-containing protein</fullName>
    </recommendedName>
</protein>
<reference evidence="3 4" key="1">
    <citation type="submission" date="2018-04" db="EMBL/GenBank/DDBJ databases">
        <title>WGS assembly of Panicum hallii var. hallii HAL2.</title>
        <authorList>
            <person name="Lovell J."/>
            <person name="Jenkins J."/>
            <person name="Lowry D."/>
            <person name="Mamidi S."/>
            <person name="Sreedasyam A."/>
            <person name="Weng X."/>
            <person name="Barry K."/>
            <person name="Bonette J."/>
            <person name="Campitelli B."/>
            <person name="Daum C."/>
            <person name="Gordon S."/>
            <person name="Gould B."/>
            <person name="Lipzen A."/>
            <person name="MacQueen A."/>
            <person name="Palacio-Mejia J."/>
            <person name="Plott C."/>
            <person name="Shakirov E."/>
            <person name="Shu S."/>
            <person name="Yoshinaga Y."/>
            <person name="Zane M."/>
            <person name="Rokhsar D."/>
            <person name="Grimwood J."/>
            <person name="Schmutz J."/>
            <person name="Juenger T."/>
        </authorList>
    </citation>
    <scope>NUCLEOTIDE SEQUENCE [LARGE SCALE GENOMIC DNA]</scope>
    <source>
        <strain evidence="4">cv. HAL2</strain>
    </source>
</reference>
<dbReference type="PANTHER" id="PTHR21596">
    <property type="entry name" value="RIBONUCLEASE P SUBUNIT P38"/>
    <property type="match status" value="1"/>
</dbReference>
<dbReference type="Pfam" id="PF03469">
    <property type="entry name" value="XH"/>
    <property type="match status" value="1"/>
</dbReference>
<dbReference type="GO" id="GO:0080188">
    <property type="term" value="P:gene silencing by siRNA-directed DNA methylation"/>
    <property type="evidence" value="ECO:0007669"/>
    <property type="project" value="InterPro"/>
</dbReference>
<dbReference type="InterPro" id="IPR045177">
    <property type="entry name" value="FDM1-5/IDN2"/>
</dbReference>
<organism evidence="3 4">
    <name type="scientific">Panicum hallii var. hallii</name>
    <dbReference type="NCBI Taxonomy" id="1504633"/>
    <lineage>
        <taxon>Eukaryota</taxon>
        <taxon>Viridiplantae</taxon>
        <taxon>Streptophyta</taxon>
        <taxon>Embryophyta</taxon>
        <taxon>Tracheophyta</taxon>
        <taxon>Spermatophyta</taxon>
        <taxon>Magnoliopsida</taxon>
        <taxon>Liliopsida</taxon>
        <taxon>Poales</taxon>
        <taxon>Poaceae</taxon>
        <taxon>PACMAD clade</taxon>
        <taxon>Panicoideae</taxon>
        <taxon>Panicodae</taxon>
        <taxon>Paniceae</taxon>
        <taxon>Panicinae</taxon>
        <taxon>Panicum</taxon>
        <taxon>Panicum sect. Panicum</taxon>
    </lineage>
</organism>
<gene>
    <name evidence="3" type="ORF">GQ55_5G459100</name>
</gene>
<dbReference type="Gramene" id="PUZ57813">
    <property type="protein sequence ID" value="PUZ57813"/>
    <property type="gene ID" value="GQ55_5G459100"/>
</dbReference>
<evidence type="ECO:0000313" key="3">
    <source>
        <dbReference type="EMBL" id="PUZ57813.1"/>
    </source>
</evidence>
<dbReference type="EMBL" id="CM009753">
    <property type="protein sequence ID" value="PUZ57813.1"/>
    <property type="molecule type" value="Genomic_DNA"/>
</dbReference>
<dbReference type="STRING" id="1504633.A0A2T7DQF5"/>
<name>A0A2T7DQF5_9POAL</name>
<feature type="compositionally biased region" description="Polar residues" evidence="1">
    <location>
        <begin position="181"/>
        <end position="199"/>
    </location>
</feature>